<sequence length="39" mass="4531">HLKLSDYEIDINNLLPDSMHLKYTEADVAIYPGINRDGW</sequence>
<evidence type="ECO:0000313" key="1">
    <source>
        <dbReference type="EMBL" id="CAG8833352.1"/>
    </source>
</evidence>
<gene>
    <name evidence="1" type="ORF">RPERSI_LOCUS28797</name>
</gene>
<proteinExistence type="predicted"/>
<comment type="caution">
    <text evidence="1">The sequence shown here is derived from an EMBL/GenBank/DDBJ whole genome shotgun (WGS) entry which is preliminary data.</text>
</comment>
<evidence type="ECO:0000313" key="2">
    <source>
        <dbReference type="Proteomes" id="UP000789920"/>
    </source>
</evidence>
<organism evidence="1 2">
    <name type="scientific">Racocetra persica</name>
    <dbReference type="NCBI Taxonomy" id="160502"/>
    <lineage>
        <taxon>Eukaryota</taxon>
        <taxon>Fungi</taxon>
        <taxon>Fungi incertae sedis</taxon>
        <taxon>Mucoromycota</taxon>
        <taxon>Glomeromycotina</taxon>
        <taxon>Glomeromycetes</taxon>
        <taxon>Diversisporales</taxon>
        <taxon>Gigasporaceae</taxon>
        <taxon>Racocetra</taxon>
    </lineage>
</organism>
<accession>A0ACA9SBM8</accession>
<reference evidence="1" key="1">
    <citation type="submission" date="2021-06" db="EMBL/GenBank/DDBJ databases">
        <authorList>
            <person name="Kallberg Y."/>
            <person name="Tangrot J."/>
            <person name="Rosling A."/>
        </authorList>
    </citation>
    <scope>NUCLEOTIDE SEQUENCE</scope>
    <source>
        <strain evidence="1">MA461A</strain>
    </source>
</reference>
<dbReference type="Proteomes" id="UP000789920">
    <property type="component" value="Unassembled WGS sequence"/>
</dbReference>
<keyword evidence="2" id="KW-1185">Reference proteome</keyword>
<name>A0ACA9SBM8_9GLOM</name>
<protein>
    <submittedName>
        <fullName evidence="1">30894_t:CDS:1</fullName>
    </submittedName>
</protein>
<dbReference type="EMBL" id="CAJVQC010106245">
    <property type="protein sequence ID" value="CAG8833352.1"/>
    <property type="molecule type" value="Genomic_DNA"/>
</dbReference>
<feature type="non-terminal residue" evidence="1">
    <location>
        <position position="1"/>
    </location>
</feature>